<dbReference type="AlphaFoldDB" id="A0A9W7ZXX2"/>
<dbReference type="InterPro" id="IPR006096">
    <property type="entry name" value="Glu/Leu/Phe/Val/Trp_DH_C"/>
</dbReference>
<dbReference type="InterPro" id="IPR055480">
    <property type="entry name" value="NAD-GDH_N"/>
</dbReference>
<keyword evidence="7" id="KW-1185">Reference proteome</keyword>
<evidence type="ECO:0000256" key="4">
    <source>
        <dbReference type="PIRNR" id="PIRNR000184"/>
    </source>
</evidence>
<dbReference type="InterPro" id="IPR036291">
    <property type="entry name" value="NAD(P)-bd_dom_sf"/>
</dbReference>
<dbReference type="InterPro" id="IPR046346">
    <property type="entry name" value="Aminoacid_DH-like_N_sf"/>
</dbReference>
<keyword evidence="2 4" id="KW-0560">Oxidoreductase</keyword>
<comment type="caution">
    <text evidence="6">The sequence shown here is derived from an EMBL/GenBank/DDBJ whole genome shotgun (WGS) entry which is preliminary data.</text>
</comment>
<dbReference type="Pfam" id="PF23147">
    <property type="entry name" value="GDH2_N"/>
    <property type="match status" value="1"/>
</dbReference>
<dbReference type="Pfam" id="PF23152">
    <property type="entry name" value="GDH_2nd"/>
    <property type="match status" value="1"/>
</dbReference>
<evidence type="ECO:0000313" key="6">
    <source>
        <dbReference type="EMBL" id="KAJ1915487.1"/>
    </source>
</evidence>
<evidence type="ECO:0000256" key="3">
    <source>
        <dbReference type="ARBA" id="ARBA00023027"/>
    </source>
</evidence>
<reference evidence="6" key="1">
    <citation type="submission" date="2022-07" db="EMBL/GenBank/DDBJ databases">
        <title>Phylogenomic reconstructions and comparative analyses of Kickxellomycotina fungi.</title>
        <authorList>
            <person name="Reynolds N.K."/>
            <person name="Stajich J.E."/>
            <person name="Barry K."/>
            <person name="Grigoriev I.V."/>
            <person name="Crous P."/>
            <person name="Smith M.E."/>
        </authorList>
    </citation>
    <scope>NUCLEOTIDE SEQUENCE</scope>
    <source>
        <strain evidence="6">NBRC 100468</strain>
    </source>
</reference>
<dbReference type="GO" id="GO:0004352">
    <property type="term" value="F:glutamate dehydrogenase (NAD+) activity"/>
    <property type="evidence" value="ECO:0007669"/>
    <property type="project" value="UniProtKB-UniRule"/>
</dbReference>
<evidence type="ECO:0000259" key="5">
    <source>
        <dbReference type="SMART" id="SM00839"/>
    </source>
</evidence>
<dbReference type="PANTHER" id="PTHR11606:SF24">
    <property type="entry name" value="NAD-SPECIFIC GLUTAMATE DEHYDROGENASE"/>
    <property type="match status" value="1"/>
</dbReference>
<dbReference type="InterPro" id="IPR056365">
    <property type="entry name" value="NAD-GDH_2nd"/>
</dbReference>
<comment type="function">
    <text evidence="4">NAD(+)-dependent glutamate dehydrogenase which degrades glutamate to ammonia and alpha-ketoglutarate.</text>
</comment>
<gene>
    <name evidence="6" type="primary">GDH2</name>
    <name evidence="6" type="ORF">H4219_004305</name>
</gene>
<dbReference type="Gene3D" id="3.40.50.720">
    <property type="entry name" value="NAD(P)-binding Rossmann-like Domain"/>
    <property type="match status" value="1"/>
</dbReference>
<dbReference type="SUPFAM" id="SSF53223">
    <property type="entry name" value="Aminoacid dehydrogenase-like, N-terminal domain"/>
    <property type="match status" value="1"/>
</dbReference>
<dbReference type="PIRSF" id="PIRSF000184">
    <property type="entry name" value="GDH_NAD"/>
    <property type="match status" value="1"/>
</dbReference>
<dbReference type="GO" id="GO:0005739">
    <property type="term" value="C:mitochondrion"/>
    <property type="evidence" value="ECO:0007669"/>
    <property type="project" value="UniProtKB-UniRule"/>
</dbReference>
<evidence type="ECO:0000256" key="1">
    <source>
        <dbReference type="ARBA" id="ARBA00006382"/>
    </source>
</evidence>
<dbReference type="PANTHER" id="PTHR11606">
    <property type="entry name" value="GLUTAMATE DEHYDROGENASE"/>
    <property type="match status" value="1"/>
</dbReference>
<dbReference type="Pfam" id="PF00208">
    <property type="entry name" value="ELFV_dehydrog"/>
    <property type="match status" value="1"/>
</dbReference>
<dbReference type="InterPro" id="IPR016210">
    <property type="entry name" value="NAD-GDH_euk"/>
</dbReference>
<organism evidence="6 7">
    <name type="scientific">Mycoemilia scoparia</name>
    <dbReference type="NCBI Taxonomy" id="417184"/>
    <lineage>
        <taxon>Eukaryota</taxon>
        <taxon>Fungi</taxon>
        <taxon>Fungi incertae sedis</taxon>
        <taxon>Zoopagomycota</taxon>
        <taxon>Kickxellomycotina</taxon>
        <taxon>Kickxellomycetes</taxon>
        <taxon>Kickxellales</taxon>
        <taxon>Kickxellaceae</taxon>
        <taxon>Mycoemilia</taxon>
    </lineage>
</organism>
<dbReference type="OrthoDB" id="184415at2759"/>
<keyword evidence="3 4" id="KW-0520">NAD</keyword>
<name>A0A9W7ZXX2_9FUNG</name>
<sequence>MTASALLNNDYSDNVYSGKANHLKETTNLLHGDEYSFIPREKIDKEVNWFYNDLGLDDYYFMTESPETVANHILAIYGSKIMNASKQHDKLTVNLAQKSEQGAVYIHNSQPGISKTEGPHYESIIDKEFLDVSTPELAYRMESFRSRGTVYDKTQSTLRAYFVSKCNFPESKDSDNADAAANSTTASSDSVDINAISDVTFLAKATDSIKQLYSNLIAKVLSRTGPVIHLDDIPTSGEHRLVVAYRQRSTQSYLSALSDLYHYYSFFSSRKYVEQFSNGVTIICLYLNPLNPNDSEAKVSHTIKQITREASLLYCLPTTPFQTLYKQHKISVQEMIYGHVGWVFVQHFVNRLGSEYASLTRLLSNEDPSHLEVLGNIKKRLRQETFTREYLLEIITQHTKILKLLYLDFASIHYSGSDLGSPKSNGTFAGQGSEVDTAPGTPLAEDDLRDIIKRETTTSHEALVLESFLLFNKHVLKTNFYQPTKVALSFRLNANFLPDIEFPTKPYGLFFVIGNEFRGFHVRFMDVARGGIRIIRSRNQENYLSNMRTLFDENYSLASTQQRKNKDIPEGGSKGTVLLNLDSQDKPFVAFEKYVDSILDLLLDGQTPGIKEKLVDLYGKEEILFFGPDEGTANYMDWASQHARRRGANFWKAFTTGKSQTMGGIPHDTYGMTTRSVHQYVLGILRKLGLNEEDCTKLQTGGPDGDLGSNEIKISKDKTIAVVDGSGVLVDPKGIDRVELGRLANARQMISHFDTSKLTPQGFRVLVDDYQVTLPDGTIVADGLSFRNLFHLNSRASADFFVPCGGRPESIDINNVSRIISEDGIPNFKYVVEGANLFFTQDARLKLEKLGVHLFKDASANKGGVTSSSLEVLAALALSDEEHGQLMCEQPDGSLPEFYKEYVKNVQDSIERNARLEFECLWRESERTNKPKSVLSDDLSFAIIKLREELEQTSMWSNIPLRRLIMSKALPKLLLDKLGLDKILERVPENYLKAIFGAFLASNFVYQYGTEPSQFAFFDYMSPFFSELGQN</sequence>
<dbReference type="Proteomes" id="UP001150538">
    <property type="component" value="Unassembled WGS sequence"/>
</dbReference>
<dbReference type="SMART" id="SM00839">
    <property type="entry name" value="ELFV_dehydrog"/>
    <property type="match status" value="1"/>
</dbReference>
<comment type="similarity">
    <text evidence="1 4">Belongs to the Glu/Leu/Phe/Val dehydrogenases family.</text>
</comment>
<feature type="domain" description="Glutamate/phenylalanine/leucine/valine/L-tryptophan dehydrogenase C-terminal" evidence="5">
    <location>
        <begin position="664"/>
        <end position="929"/>
    </location>
</feature>
<dbReference type="EMBL" id="JANBPU010000144">
    <property type="protein sequence ID" value="KAJ1915487.1"/>
    <property type="molecule type" value="Genomic_DNA"/>
</dbReference>
<dbReference type="EC" id="1.4.1.2" evidence="4"/>
<accession>A0A9W7ZXX2</accession>
<proteinExistence type="inferred from homology"/>
<evidence type="ECO:0000256" key="2">
    <source>
        <dbReference type="ARBA" id="ARBA00023002"/>
    </source>
</evidence>
<comment type="catalytic activity">
    <reaction evidence="4">
        <text>L-glutamate + NAD(+) + H2O = 2-oxoglutarate + NH4(+) + NADH + H(+)</text>
        <dbReference type="Rhea" id="RHEA:15133"/>
        <dbReference type="ChEBI" id="CHEBI:15377"/>
        <dbReference type="ChEBI" id="CHEBI:15378"/>
        <dbReference type="ChEBI" id="CHEBI:16810"/>
        <dbReference type="ChEBI" id="CHEBI:28938"/>
        <dbReference type="ChEBI" id="CHEBI:29985"/>
        <dbReference type="ChEBI" id="CHEBI:57540"/>
        <dbReference type="ChEBI" id="CHEBI:57945"/>
        <dbReference type="EC" id="1.4.1.2"/>
    </reaction>
</comment>
<protein>
    <recommendedName>
        <fullName evidence="4">NAD-specific glutamate dehydrogenase</fullName>
        <ecNumber evidence="4">1.4.1.2</ecNumber>
    </recommendedName>
</protein>
<dbReference type="GO" id="GO:0006538">
    <property type="term" value="P:L-glutamate catabolic process"/>
    <property type="evidence" value="ECO:0007669"/>
    <property type="project" value="UniProtKB-UniRule"/>
</dbReference>
<dbReference type="SUPFAM" id="SSF51735">
    <property type="entry name" value="NAD(P)-binding Rossmann-fold domains"/>
    <property type="match status" value="1"/>
</dbReference>
<evidence type="ECO:0000313" key="7">
    <source>
        <dbReference type="Proteomes" id="UP001150538"/>
    </source>
</evidence>